<name>A0A0A2F8I5_9PORP</name>
<evidence type="ECO:0000313" key="3">
    <source>
        <dbReference type="Proteomes" id="UP000030130"/>
    </source>
</evidence>
<dbReference type="RefSeq" id="WP_039420288.1">
    <property type="nucleotide sequence ID" value="NZ_JRAI01000015.1"/>
</dbReference>
<organism evidence="2 3">
    <name type="scientific">Porphyromonas gulae</name>
    <dbReference type="NCBI Taxonomy" id="111105"/>
    <lineage>
        <taxon>Bacteria</taxon>
        <taxon>Pseudomonadati</taxon>
        <taxon>Bacteroidota</taxon>
        <taxon>Bacteroidia</taxon>
        <taxon>Bacteroidales</taxon>
        <taxon>Porphyromonadaceae</taxon>
        <taxon>Porphyromonas</taxon>
    </lineage>
</organism>
<reference evidence="2 3" key="1">
    <citation type="submission" date="2014-08" db="EMBL/GenBank/DDBJ databases">
        <title>Porphyromonas gulae strain:COT-052_OH1451 Genome sequencing.</title>
        <authorList>
            <person name="Wallis C."/>
            <person name="Deusch O."/>
            <person name="O'Flynn C."/>
            <person name="Davis I."/>
            <person name="Jospin G."/>
            <person name="Darling A.E."/>
            <person name="Coil D.A."/>
            <person name="Alexiev A."/>
            <person name="Horsfall A."/>
            <person name="Kirkwood N."/>
            <person name="Harris S."/>
            <person name="Eisen J.A."/>
        </authorList>
    </citation>
    <scope>NUCLEOTIDE SEQUENCE [LARGE SCALE GENOMIC DNA]</scope>
    <source>
        <strain evidence="3">COT-052 OH1451</strain>
    </source>
</reference>
<dbReference type="eggNOG" id="ENOG5030FNJ">
    <property type="taxonomic scope" value="Bacteria"/>
</dbReference>
<evidence type="ECO:0000313" key="2">
    <source>
        <dbReference type="EMBL" id="KGN87308.1"/>
    </source>
</evidence>
<feature type="signal peptide" evidence="1">
    <location>
        <begin position="1"/>
        <end position="23"/>
    </location>
</feature>
<sequence length="315" mass="35272">MKTNRRYALVLLLLLLAGVSAWGQDSSHGSNTAFVADSSCRELPTEQFAYRNHSAYMVGGGGSITRDTYLSPLRYGGWTLNLLGEKTLPLRMSDSRWMIRTGHELDFALMDNPANNAHFYSLLYNGSATALYRLGAKHLRAAWMDNLRLAFGPGLEVGLGGIYSTRNGNNPATLKLYTNAIAQASIGYYVPSDAFPLYFRLLSQINLFGIAYGNGFGESYYENFLLNNGIAGSLHFTYPGRFTRFTTLITADIPIRNFCTLRVGYRYSHLGSSLNALDTRIHSHTAFVGFVTEFYRFRGRKAMNTGRRTSLYYHD</sequence>
<gene>
    <name evidence="2" type="ORF">HR08_02600</name>
</gene>
<protein>
    <recommendedName>
        <fullName evidence="4">DUF3316 domain-containing protein</fullName>
    </recommendedName>
</protein>
<feature type="chain" id="PRO_5001998700" description="DUF3316 domain-containing protein" evidence="1">
    <location>
        <begin position="24"/>
        <end position="315"/>
    </location>
</feature>
<dbReference type="Proteomes" id="UP000030130">
    <property type="component" value="Unassembled WGS sequence"/>
</dbReference>
<proteinExistence type="predicted"/>
<accession>A0A0A2F8I5</accession>
<keyword evidence="1" id="KW-0732">Signal</keyword>
<dbReference type="AlphaFoldDB" id="A0A0A2F8I5"/>
<dbReference type="InterPro" id="IPR016879">
    <property type="entry name" value="UCP028299"/>
</dbReference>
<evidence type="ECO:0000256" key="1">
    <source>
        <dbReference type="SAM" id="SignalP"/>
    </source>
</evidence>
<dbReference type="Pfam" id="PF11777">
    <property type="entry name" value="DUF3316"/>
    <property type="match status" value="1"/>
</dbReference>
<dbReference type="STRING" id="111105.HR09_00070"/>
<comment type="caution">
    <text evidence="2">The sequence shown here is derived from an EMBL/GenBank/DDBJ whole genome shotgun (WGS) entry which is preliminary data.</text>
</comment>
<evidence type="ECO:0008006" key="4">
    <source>
        <dbReference type="Google" id="ProtNLM"/>
    </source>
</evidence>
<dbReference type="EMBL" id="JRAI01000015">
    <property type="protein sequence ID" value="KGN87308.1"/>
    <property type="molecule type" value="Genomic_DNA"/>
</dbReference>
<dbReference type="OrthoDB" id="1012285at2"/>